<feature type="compositionally biased region" description="Gly residues" evidence="1">
    <location>
        <begin position="154"/>
        <end position="163"/>
    </location>
</feature>
<dbReference type="EMBL" id="JACAGB010000011">
    <property type="protein sequence ID" value="KAF6335372.1"/>
    <property type="molecule type" value="Genomic_DNA"/>
</dbReference>
<accession>A0A7J7WD92</accession>
<reference evidence="2 3" key="1">
    <citation type="journal article" date="2020" name="Nature">
        <title>Six reference-quality genomes reveal evolution of bat adaptations.</title>
        <authorList>
            <person name="Jebb D."/>
            <person name="Huang Z."/>
            <person name="Pippel M."/>
            <person name="Hughes G.M."/>
            <person name="Lavrichenko K."/>
            <person name="Devanna P."/>
            <person name="Winkler S."/>
            <person name="Jermiin L.S."/>
            <person name="Skirmuntt E.C."/>
            <person name="Katzourakis A."/>
            <person name="Burkitt-Gray L."/>
            <person name="Ray D.A."/>
            <person name="Sullivan K.A.M."/>
            <person name="Roscito J.G."/>
            <person name="Kirilenko B.M."/>
            <person name="Davalos L.M."/>
            <person name="Corthals A.P."/>
            <person name="Power M.L."/>
            <person name="Jones G."/>
            <person name="Ransome R.D."/>
            <person name="Dechmann D.K.N."/>
            <person name="Locatelli A.G."/>
            <person name="Puechmaille S.J."/>
            <person name="Fedrigo O."/>
            <person name="Jarvis E.D."/>
            <person name="Hiller M."/>
            <person name="Vernes S.C."/>
            <person name="Myers E.W."/>
            <person name="Teeling E.C."/>
        </authorList>
    </citation>
    <scope>NUCLEOTIDE SEQUENCE [LARGE SCALE GENOMIC DNA]</scope>
    <source>
        <strain evidence="2">MPipKuh1</strain>
        <tissue evidence="2">Flight muscle</tissue>
    </source>
</reference>
<keyword evidence="3" id="KW-1185">Reference proteome</keyword>
<name>A0A7J7WD92_PIPKU</name>
<evidence type="ECO:0000313" key="3">
    <source>
        <dbReference type="Proteomes" id="UP000558488"/>
    </source>
</evidence>
<feature type="region of interest" description="Disordered" evidence="1">
    <location>
        <begin position="149"/>
        <end position="180"/>
    </location>
</feature>
<dbReference type="AlphaFoldDB" id="A0A7J7WD92"/>
<sequence>MFLTLYLSPFLSVKIYIFFLNKNKIKRIQAWSQPSGEGGGIQSRGFLCKQEARGKQHCGAGQWAGSRQALCLRWAPRAAGGWAGTAGAWLPVPGPGEELPLSWLSQEEVPHWCSGSPSQRRPQLGLGLPFLLRERVVFRANLGHRSPLKSPWPGGLGGVGKSGQAGLRRQSRRQPPLSVC</sequence>
<evidence type="ECO:0000313" key="2">
    <source>
        <dbReference type="EMBL" id="KAF6335372.1"/>
    </source>
</evidence>
<protein>
    <submittedName>
        <fullName evidence="2">Uncharacterized protein</fullName>
    </submittedName>
</protein>
<organism evidence="2 3">
    <name type="scientific">Pipistrellus kuhlii</name>
    <name type="common">Kuhl's pipistrelle</name>
    <dbReference type="NCBI Taxonomy" id="59472"/>
    <lineage>
        <taxon>Eukaryota</taxon>
        <taxon>Metazoa</taxon>
        <taxon>Chordata</taxon>
        <taxon>Craniata</taxon>
        <taxon>Vertebrata</taxon>
        <taxon>Euteleostomi</taxon>
        <taxon>Mammalia</taxon>
        <taxon>Eutheria</taxon>
        <taxon>Laurasiatheria</taxon>
        <taxon>Chiroptera</taxon>
        <taxon>Yangochiroptera</taxon>
        <taxon>Vespertilionidae</taxon>
        <taxon>Pipistrellus</taxon>
    </lineage>
</organism>
<evidence type="ECO:0000256" key="1">
    <source>
        <dbReference type="SAM" id="MobiDB-lite"/>
    </source>
</evidence>
<gene>
    <name evidence="2" type="ORF">mPipKuh1_008055</name>
</gene>
<dbReference type="Proteomes" id="UP000558488">
    <property type="component" value="Unassembled WGS sequence"/>
</dbReference>
<proteinExistence type="predicted"/>
<comment type="caution">
    <text evidence="2">The sequence shown here is derived from an EMBL/GenBank/DDBJ whole genome shotgun (WGS) entry which is preliminary data.</text>
</comment>